<dbReference type="AlphaFoldDB" id="A0A178LG65"/>
<dbReference type="EMBL" id="LWCR01000018">
    <property type="protein sequence ID" value="OAN28894.1"/>
    <property type="molecule type" value="Genomic_DNA"/>
</dbReference>
<reference evidence="1 2" key="1">
    <citation type="submission" date="2016-04" db="EMBL/GenBank/DDBJ databases">
        <title>Draft Genome Sequences of Staphylococcus capitis Strain H36, S. capitis Strain H65, S. cohnii Strain H62, S. hominis Strain H69, Mycobacterium iranicum Strain H39, Plantibacter sp. Strain H53, Pseudomonas oryzihabitans Strain H72, and Microbacterium sp. Strain H83, isolated from residential settings.</title>
        <authorList>
            <person name="Lymperopoulou D."/>
            <person name="Adams R.I."/>
            <person name="Lindow S."/>
            <person name="Coil D.A."/>
            <person name="Jospin G."/>
            <person name="Eisen J.A."/>
        </authorList>
    </citation>
    <scope>NUCLEOTIDE SEQUENCE [LARGE SCALE GENOMIC DNA]</scope>
    <source>
        <strain evidence="1 2">H72</strain>
    </source>
</reference>
<dbReference type="Proteomes" id="UP000078356">
    <property type="component" value="Unassembled WGS sequence"/>
</dbReference>
<name>A0A178LG65_9PSED</name>
<protein>
    <submittedName>
        <fullName evidence="1">Uncharacterized protein</fullName>
    </submittedName>
</protein>
<proteinExistence type="predicted"/>
<evidence type="ECO:0000313" key="2">
    <source>
        <dbReference type="Proteomes" id="UP000078356"/>
    </source>
</evidence>
<gene>
    <name evidence="1" type="ORF">A4V15_19285</name>
</gene>
<comment type="caution">
    <text evidence="1">The sequence shown here is derived from an EMBL/GenBank/DDBJ whole genome shotgun (WGS) entry which is preliminary data.</text>
</comment>
<evidence type="ECO:0000313" key="1">
    <source>
        <dbReference type="EMBL" id="OAN28894.1"/>
    </source>
</evidence>
<accession>A0A178LG65</accession>
<sequence>METRFQLPAEIQTMTYKVCKVSTAATDAPGVYSVLFNGDDRFFRRIEVHLSRDLGDNVLDFIELYGLWCALVQFELAGHQRNCGNLKLVVSRGAVKRLLLSDSSKGELYETSNALRTQFFGLSGISVEKNKPWTRGDHQAFCVKWDGTPPPQPSVENPVFGKIYLTHHTLVEYLDETKGECKPENVFPRLARVVRDLNREVTLPAEVLRHKQHRHAGNQDGVRYLGSMAGWQLVTRPALDRSGLLAITVYQRQQI</sequence>
<organism evidence="1 2">
    <name type="scientific">Pseudomonas oryzihabitans</name>
    <dbReference type="NCBI Taxonomy" id="47885"/>
    <lineage>
        <taxon>Bacteria</taxon>
        <taxon>Pseudomonadati</taxon>
        <taxon>Pseudomonadota</taxon>
        <taxon>Gammaproteobacteria</taxon>
        <taxon>Pseudomonadales</taxon>
        <taxon>Pseudomonadaceae</taxon>
        <taxon>Pseudomonas</taxon>
    </lineage>
</organism>
<dbReference type="OrthoDB" id="6848683at2"/>